<dbReference type="SUPFAM" id="SSF46785">
    <property type="entry name" value="Winged helix' DNA-binding domain"/>
    <property type="match status" value="1"/>
</dbReference>
<dbReference type="InterPro" id="IPR036388">
    <property type="entry name" value="WH-like_DNA-bd_sf"/>
</dbReference>
<proteinExistence type="predicted"/>
<sequence length="99" mass="11312">MANDYDCASQQRLLKLIETMAGSEIDGQTAADLARKMEVSTTATFRDLQNLQTALWAEQLEDGRWRLTPNAARLLRRITDNINTAMRRINKVHQDYMGV</sequence>
<evidence type="ECO:0000313" key="1">
    <source>
        <dbReference type="EMBL" id="MPM57067.1"/>
    </source>
</evidence>
<dbReference type="InterPro" id="IPR036390">
    <property type="entry name" value="WH_DNA-bd_sf"/>
</dbReference>
<comment type="caution">
    <text evidence="1">The sequence shown here is derived from an EMBL/GenBank/DDBJ whole genome shotgun (WGS) entry which is preliminary data.</text>
</comment>
<gene>
    <name evidence="1" type="ORF">SDC9_103885</name>
</gene>
<protein>
    <recommendedName>
        <fullName evidence="2">HTH iclR-type domain-containing protein</fullName>
    </recommendedName>
</protein>
<accession>A0A645AVB1</accession>
<dbReference type="Gene3D" id="1.10.10.10">
    <property type="entry name" value="Winged helix-like DNA-binding domain superfamily/Winged helix DNA-binding domain"/>
    <property type="match status" value="1"/>
</dbReference>
<evidence type="ECO:0008006" key="2">
    <source>
        <dbReference type="Google" id="ProtNLM"/>
    </source>
</evidence>
<name>A0A645AVB1_9ZZZZ</name>
<organism evidence="1">
    <name type="scientific">bioreactor metagenome</name>
    <dbReference type="NCBI Taxonomy" id="1076179"/>
    <lineage>
        <taxon>unclassified sequences</taxon>
        <taxon>metagenomes</taxon>
        <taxon>ecological metagenomes</taxon>
    </lineage>
</organism>
<reference evidence="1" key="1">
    <citation type="submission" date="2019-08" db="EMBL/GenBank/DDBJ databases">
        <authorList>
            <person name="Kucharzyk K."/>
            <person name="Murdoch R.W."/>
            <person name="Higgins S."/>
            <person name="Loffler F."/>
        </authorList>
    </citation>
    <scope>NUCLEOTIDE SEQUENCE</scope>
</reference>
<dbReference type="EMBL" id="VSSQ01016076">
    <property type="protein sequence ID" value="MPM57067.1"/>
    <property type="molecule type" value="Genomic_DNA"/>
</dbReference>
<dbReference type="AlphaFoldDB" id="A0A645AVB1"/>